<reference evidence="1 2" key="1">
    <citation type="journal article" date="2016" name="Nat. Commun.">
        <title>Thousands of microbial genomes shed light on interconnected biogeochemical processes in an aquifer system.</title>
        <authorList>
            <person name="Anantharaman K."/>
            <person name="Brown C.T."/>
            <person name="Hug L.A."/>
            <person name="Sharon I."/>
            <person name="Castelle C.J."/>
            <person name="Probst A.J."/>
            <person name="Thomas B.C."/>
            <person name="Singh A."/>
            <person name="Wilkins M.J."/>
            <person name="Karaoz U."/>
            <person name="Brodie E.L."/>
            <person name="Williams K.H."/>
            <person name="Hubbard S.S."/>
            <person name="Banfield J.F."/>
        </authorList>
    </citation>
    <scope>NUCLEOTIDE SEQUENCE [LARGE SCALE GENOMIC DNA]</scope>
</reference>
<dbReference type="AlphaFoldDB" id="A0A1G1W9L7"/>
<evidence type="ECO:0000313" key="2">
    <source>
        <dbReference type="Proteomes" id="UP000177103"/>
    </source>
</evidence>
<sequence length="290" mass="33852">MNTFKISIPTDNGFFGRQCNNPSCKRYFKVHQDSLKEKAYCPYCGQLFNKDELWTLEQLNFATEKVKEESLKHILDEFDKIGQSFNRGNIAGGKSPLKVSVSYKSNPYVKKYIPPPSEKNVDTEIVCSSCKAKFQVYGIFGYCPVCKCENILIYDTNIKIILKGIAHSDDKNRQLRHTYNDLVSTFEDFCKRKNKSKKKYNFQNLQSIRLFFNNRYGENFLESLSKEEDLCLRRIFQKRHLYQHNKGIVDQEYLRVVPEDVSMLTKLAPLSVEEFKLGADVIRKILLRAK</sequence>
<accession>A0A1G1W9L7</accession>
<protein>
    <submittedName>
        <fullName evidence="1">Uncharacterized protein</fullName>
    </submittedName>
</protein>
<comment type="caution">
    <text evidence="1">The sequence shown here is derived from an EMBL/GenBank/DDBJ whole genome shotgun (WGS) entry which is preliminary data.</text>
</comment>
<dbReference type="EMBL" id="MHCQ01000029">
    <property type="protein sequence ID" value="OGY24373.1"/>
    <property type="molecule type" value="Genomic_DNA"/>
</dbReference>
<dbReference type="Proteomes" id="UP000177103">
    <property type="component" value="Unassembled WGS sequence"/>
</dbReference>
<proteinExistence type="predicted"/>
<name>A0A1G1W9L7_9BACT</name>
<organism evidence="1 2">
    <name type="scientific">Candidatus Woykebacteria bacterium RBG_13_40_7b</name>
    <dbReference type="NCBI Taxonomy" id="1802594"/>
    <lineage>
        <taxon>Bacteria</taxon>
        <taxon>Candidatus Woykeibacteriota</taxon>
    </lineage>
</organism>
<gene>
    <name evidence="1" type="ORF">A2Y57_03420</name>
</gene>
<evidence type="ECO:0000313" key="1">
    <source>
        <dbReference type="EMBL" id="OGY24373.1"/>
    </source>
</evidence>